<evidence type="ECO:0000256" key="8">
    <source>
        <dbReference type="SAM" id="Coils"/>
    </source>
</evidence>
<keyword evidence="4" id="KW-1134">Transmembrane beta strand</keyword>
<dbReference type="SUPFAM" id="SSF56954">
    <property type="entry name" value="Outer membrane efflux proteins (OEP)"/>
    <property type="match status" value="1"/>
</dbReference>
<feature type="coiled-coil region" evidence="8">
    <location>
        <begin position="362"/>
        <end position="389"/>
    </location>
</feature>
<evidence type="ECO:0000313" key="10">
    <source>
        <dbReference type="Proteomes" id="UP000263486"/>
    </source>
</evidence>
<keyword evidence="5" id="KW-0812">Transmembrane</keyword>
<evidence type="ECO:0000256" key="6">
    <source>
        <dbReference type="ARBA" id="ARBA00023136"/>
    </source>
</evidence>
<evidence type="ECO:0000256" key="5">
    <source>
        <dbReference type="ARBA" id="ARBA00022692"/>
    </source>
</evidence>
<evidence type="ECO:0000256" key="1">
    <source>
        <dbReference type="ARBA" id="ARBA00004442"/>
    </source>
</evidence>
<comment type="subcellular location">
    <subcellularLocation>
        <location evidence="1">Cell outer membrane</location>
    </subcellularLocation>
</comment>
<dbReference type="Gene3D" id="1.20.1600.10">
    <property type="entry name" value="Outer membrane efflux proteins (OEP)"/>
    <property type="match status" value="1"/>
</dbReference>
<keyword evidence="10" id="KW-1185">Reference proteome</keyword>
<dbReference type="InterPro" id="IPR003423">
    <property type="entry name" value="OMP_efflux"/>
</dbReference>
<comment type="similarity">
    <text evidence="2">Belongs to the outer membrane factor (OMF) (TC 1.B.17) family.</text>
</comment>
<proteinExistence type="inferred from homology"/>
<dbReference type="PANTHER" id="PTHR30026">
    <property type="entry name" value="OUTER MEMBRANE PROTEIN TOLC"/>
    <property type="match status" value="1"/>
</dbReference>
<evidence type="ECO:0000256" key="2">
    <source>
        <dbReference type="ARBA" id="ARBA00007613"/>
    </source>
</evidence>
<keyword evidence="8" id="KW-0175">Coiled coil</keyword>
<keyword evidence="6" id="KW-0472">Membrane</keyword>
<comment type="caution">
    <text evidence="9">The sequence shown here is derived from an EMBL/GenBank/DDBJ whole genome shotgun (WGS) entry which is preliminary data.</text>
</comment>
<protein>
    <submittedName>
        <fullName evidence="9">TolC family protein</fullName>
    </submittedName>
</protein>
<evidence type="ECO:0000256" key="7">
    <source>
        <dbReference type="ARBA" id="ARBA00023237"/>
    </source>
</evidence>
<dbReference type="EMBL" id="QUAJ01000013">
    <property type="protein sequence ID" value="REI41049.1"/>
    <property type="molecule type" value="Genomic_DNA"/>
</dbReference>
<dbReference type="Proteomes" id="UP000263486">
    <property type="component" value="Unassembled WGS sequence"/>
</dbReference>
<dbReference type="Pfam" id="PF02321">
    <property type="entry name" value="OEP"/>
    <property type="match status" value="2"/>
</dbReference>
<keyword evidence="3" id="KW-0813">Transport</keyword>
<name>A0ABX9KGI7_9FUSO</name>
<evidence type="ECO:0000313" key="9">
    <source>
        <dbReference type="EMBL" id="REI41049.1"/>
    </source>
</evidence>
<reference evidence="9 10" key="1">
    <citation type="submission" date="2018-08" db="EMBL/GenBank/DDBJ databases">
        <title>Draft genome sequence of Psychrilyobacter sp. strain SD5 isolated from Black Sea water.</title>
        <authorList>
            <person name="Yadav S."/>
            <person name="Villanueva L."/>
            <person name="Damste J.S.S."/>
        </authorList>
    </citation>
    <scope>NUCLEOTIDE SEQUENCE [LARGE SCALE GENOMIC DNA]</scope>
    <source>
        <strain evidence="9 10">SD5</strain>
    </source>
</reference>
<dbReference type="PANTHER" id="PTHR30026:SF20">
    <property type="entry name" value="OUTER MEMBRANE PROTEIN TOLC"/>
    <property type="match status" value="1"/>
</dbReference>
<organism evidence="9 10">
    <name type="scientific">Psychrilyobacter piezotolerans</name>
    <dbReference type="NCBI Taxonomy" id="2293438"/>
    <lineage>
        <taxon>Bacteria</taxon>
        <taxon>Fusobacteriati</taxon>
        <taxon>Fusobacteriota</taxon>
        <taxon>Fusobacteriia</taxon>
        <taxon>Fusobacteriales</taxon>
        <taxon>Fusobacteriaceae</taxon>
        <taxon>Psychrilyobacter</taxon>
    </lineage>
</organism>
<gene>
    <name evidence="9" type="ORF">DYH56_08415</name>
</gene>
<keyword evidence="7" id="KW-0998">Cell outer membrane</keyword>
<evidence type="ECO:0000256" key="4">
    <source>
        <dbReference type="ARBA" id="ARBA00022452"/>
    </source>
</evidence>
<accession>A0ABX9KGI7</accession>
<sequence length="433" mass="49964">MKINYREKGEEKMKKIISLMLILMVSSLWGAEKMTLNESLETAYENNYEYQNIKIDKENIDLQVREGYKSAAPALDYRGGYTATGDENKMSMTDGSKSDQRLNHELGITQPIYNGGTVIAGIEIAKISQELTTYKLAKSKSQLKLGVIDAYLKILAQAEVIVVYETSLEEVKAAFEKAERKYQLDLISKSDYLPLKTQVISTGTDLVEAQNQGEIYMIEFKNIIGMPMDRDIDLENLEFQKYDLDLIDIDADINYALLNNKDSRISKLNTDIVEKQEKISRADLLPQINGRLAYKAEDRHLSDSMDNWYWTAGIEVNWRLFDFGKSWDAYTRSKNETRKAGNIERKTLDDLEVNIRTNYIDLVKLNGTTEAKEAELEAAQENYDLQKRKYNEGIISITDYLIYETQLNNTKLSLIKTKLDYYYAYEKYLEDLK</sequence>
<dbReference type="InterPro" id="IPR051906">
    <property type="entry name" value="TolC-like"/>
</dbReference>
<evidence type="ECO:0000256" key="3">
    <source>
        <dbReference type="ARBA" id="ARBA00022448"/>
    </source>
</evidence>